<evidence type="ECO:0000259" key="5">
    <source>
        <dbReference type="PROSITE" id="PS50893"/>
    </source>
</evidence>
<dbReference type="InterPro" id="IPR017871">
    <property type="entry name" value="ABC_transporter-like_CS"/>
</dbReference>
<dbReference type="SUPFAM" id="SSF52540">
    <property type="entry name" value="P-loop containing nucleoside triphosphate hydrolases"/>
    <property type="match status" value="1"/>
</dbReference>
<evidence type="ECO:0000256" key="4">
    <source>
        <dbReference type="ARBA" id="ARBA00022840"/>
    </source>
</evidence>
<evidence type="ECO:0000256" key="1">
    <source>
        <dbReference type="ARBA" id="ARBA00005417"/>
    </source>
</evidence>
<evidence type="ECO:0000256" key="3">
    <source>
        <dbReference type="ARBA" id="ARBA00022741"/>
    </source>
</evidence>
<dbReference type="PROSITE" id="PS50893">
    <property type="entry name" value="ABC_TRANSPORTER_2"/>
    <property type="match status" value="1"/>
</dbReference>
<dbReference type="OrthoDB" id="9801987at2"/>
<dbReference type="RefSeq" id="WP_073338553.1">
    <property type="nucleotide sequence ID" value="NZ_FQXM01000011.1"/>
</dbReference>
<dbReference type="InterPro" id="IPR027417">
    <property type="entry name" value="P-loop_NTPase"/>
</dbReference>
<evidence type="ECO:0000313" key="7">
    <source>
        <dbReference type="Proteomes" id="UP000184447"/>
    </source>
</evidence>
<keyword evidence="2" id="KW-0813">Transport</keyword>
<gene>
    <name evidence="6" type="ORF">SAMN02745207_02280</name>
</gene>
<dbReference type="STRING" id="1121316.SAMN02745207_02280"/>
<dbReference type="InterPro" id="IPR003593">
    <property type="entry name" value="AAA+_ATPase"/>
</dbReference>
<dbReference type="Proteomes" id="UP000184447">
    <property type="component" value="Unassembled WGS sequence"/>
</dbReference>
<proteinExistence type="inferred from homology"/>
<reference evidence="6 7" key="1">
    <citation type="submission" date="2016-11" db="EMBL/GenBank/DDBJ databases">
        <authorList>
            <person name="Jaros S."/>
            <person name="Januszkiewicz K."/>
            <person name="Wedrychowicz H."/>
        </authorList>
    </citation>
    <scope>NUCLEOTIDE SEQUENCE [LARGE SCALE GENOMIC DNA]</scope>
    <source>
        <strain evidence="6 7">DSM 8605</strain>
    </source>
</reference>
<dbReference type="InterPro" id="IPR050763">
    <property type="entry name" value="ABC_transporter_ATP-binding"/>
</dbReference>
<comment type="similarity">
    <text evidence="1">Belongs to the ABC transporter superfamily.</text>
</comment>
<dbReference type="AlphaFoldDB" id="A0A1M5VFU5"/>
<name>A0A1M5VFU5_9CLOT</name>
<evidence type="ECO:0000313" key="6">
    <source>
        <dbReference type="EMBL" id="SHH74119.1"/>
    </source>
</evidence>
<keyword evidence="7" id="KW-1185">Reference proteome</keyword>
<dbReference type="PROSITE" id="PS00211">
    <property type="entry name" value="ABC_TRANSPORTER_1"/>
    <property type="match status" value="1"/>
</dbReference>
<dbReference type="EMBL" id="FQXM01000011">
    <property type="protein sequence ID" value="SHH74119.1"/>
    <property type="molecule type" value="Genomic_DNA"/>
</dbReference>
<evidence type="ECO:0000256" key="2">
    <source>
        <dbReference type="ARBA" id="ARBA00022448"/>
    </source>
</evidence>
<protein>
    <submittedName>
        <fullName evidence="6">ABC-2 type transport system ATP-binding protein</fullName>
    </submittedName>
</protein>
<dbReference type="Gene3D" id="3.40.50.300">
    <property type="entry name" value="P-loop containing nucleotide triphosphate hydrolases"/>
    <property type="match status" value="1"/>
</dbReference>
<dbReference type="Pfam" id="PF00005">
    <property type="entry name" value="ABC_tran"/>
    <property type="match status" value="1"/>
</dbReference>
<dbReference type="GO" id="GO:0005524">
    <property type="term" value="F:ATP binding"/>
    <property type="evidence" value="ECO:0007669"/>
    <property type="project" value="UniProtKB-KW"/>
</dbReference>
<keyword evidence="3" id="KW-0547">Nucleotide-binding</keyword>
<dbReference type="SMART" id="SM00382">
    <property type="entry name" value="AAA"/>
    <property type="match status" value="1"/>
</dbReference>
<dbReference type="PANTHER" id="PTHR42711">
    <property type="entry name" value="ABC TRANSPORTER ATP-BINDING PROTEIN"/>
    <property type="match status" value="1"/>
</dbReference>
<dbReference type="GO" id="GO:0016887">
    <property type="term" value="F:ATP hydrolysis activity"/>
    <property type="evidence" value="ECO:0007669"/>
    <property type="project" value="InterPro"/>
</dbReference>
<sequence>MIQFENVNKIYKDKHQEKYALKNVSFSIEQGEILGVIGRNGAGKTTMFKILSGILANDSGRVIIENKSKRTDMISYLPENRGLDSRHIVKEHLSDLLGFKGIKMSEARVLVKKWLKEFQMEEYSDSKIESLSKGNQQKIQFISAIANNPEILILDEPFSGLDVIATDFFWEMIKNVKSQGTTIIFSTHNLQDKMLLCKKFLFLTKGEIAKYGTIDEIQNDFKKMLEIESKEVEKEKLFQFISAKEQKRYNINGCIMLENDDMAKELFHKLGNPYCEKFLVRKQSLEEIFREVNGESL</sequence>
<dbReference type="PANTHER" id="PTHR42711:SF5">
    <property type="entry name" value="ABC TRANSPORTER ATP-BINDING PROTEIN NATA"/>
    <property type="match status" value="1"/>
</dbReference>
<organism evidence="6 7">
    <name type="scientific">Clostridium grantii DSM 8605</name>
    <dbReference type="NCBI Taxonomy" id="1121316"/>
    <lineage>
        <taxon>Bacteria</taxon>
        <taxon>Bacillati</taxon>
        <taxon>Bacillota</taxon>
        <taxon>Clostridia</taxon>
        <taxon>Eubacteriales</taxon>
        <taxon>Clostridiaceae</taxon>
        <taxon>Clostridium</taxon>
    </lineage>
</organism>
<accession>A0A1M5VFU5</accession>
<dbReference type="InterPro" id="IPR003439">
    <property type="entry name" value="ABC_transporter-like_ATP-bd"/>
</dbReference>
<keyword evidence="4 6" id="KW-0067">ATP-binding</keyword>
<feature type="domain" description="ABC transporter" evidence="5">
    <location>
        <begin position="2"/>
        <end position="230"/>
    </location>
</feature>